<name>A0A6G1GUF1_9PEZI</name>
<dbReference type="EMBL" id="ML977168">
    <property type="protein sequence ID" value="KAF1984417.1"/>
    <property type="molecule type" value="Genomic_DNA"/>
</dbReference>
<dbReference type="AlphaFoldDB" id="A0A6G1GUF1"/>
<dbReference type="Proteomes" id="UP000800041">
    <property type="component" value="Unassembled WGS sequence"/>
</dbReference>
<protein>
    <submittedName>
        <fullName evidence="2">Uncharacterized protein</fullName>
    </submittedName>
</protein>
<gene>
    <name evidence="2" type="ORF">K402DRAFT_395765</name>
</gene>
<evidence type="ECO:0000313" key="3">
    <source>
        <dbReference type="Proteomes" id="UP000800041"/>
    </source>
</evidence>
<sequence length="105" mass="11453">MAGAEPKQTGEESRTANENSKDDSNVDPDWDMNDPANFRPLVVACAENKFRTNDKVWLTEPGSRVMKGPFLIAAMSTPGSYTLCLEDGTSFENGKVFAEGTLSFV</sequence>
<keyword evidence="3" id="KW-1185">Reference proteome</keyword>
<proteinExistence type="predicted"/>
<feature type="non-terminal residue" evidence="2">
    <location>
        <position position="105"/>
    </location>
</feature>
<evidence type="ECO:0000256" key="1">
    <source>
        <dbReference type="SAM" id="MobiDB-lite"/>
    </source>
</evidence>
<evidence type="ECO:0000313" key="2">
    <source>
        <dbReference type="EMBL" id="KAF1984417.1"/>
    </source>
</evidence>
<feature type="compositionally biased region" description="Basic and acidic residues" evidence="1">
    <location>
        <begin position="8"/>
        <end position="24"/>
    </location>
</feature>
<dbReference type="OrthoDB" id="4725400at2759"/>
<organism evidence="2 3">
    <name type="scientific">Aulographum hederae CBS 113979</name>
    <dbReference type="NCBI Taxonomy" id="1176131"/>
    <lineage>
        <taxon>Eukaryota</taxon>
        <taxon>Fungi</taxon>
        <taxon>Dikarya</taxon>
        <taxon>Ascomycota</taxon>
        <taxon>Pezizomycotina</taxon>
        <taxon>Dothideomycetes</taxon>
        <taxon>Pleosporomycetidae</taxon>
        <taxon>Aulographales</taxon>
        <taxon>Aulographaceae</taxon>
    </lineage>
</organism>
<accession>A0A6G1GUF1</accession>
<feature type="region of interest" description="Disordered" evidence="1">
    <location>
        <begin position="1"/>
        <end position="33"/>
    </location>
</feature>
<reference evidence="2" key="1">
    <citation type="journal article" date="2020" name="Stud. Mycol.">
        <title>101 Dothideomycetes genomes: a test case for predicting lifestyles and emergence of pathogens.</title>
        <authorList>
            <person name="Haridas S."/>
            <person name="Albert R."/>
            <person name="Binder M."/>
            <person name="Bloem J."/>
            <person name="Labutti K."/>
            <person name="Salamov A."/>
            <person name="Andreopoulos B."/>
            <person name="Baker S."/>
            <person name="Barry K."/>
            <person name="Bills G."/>
            <person name="Bluhm B."/>
            <person name="Cannon C."/>
            <person name="Castanera R."/>
            <person name="Culley D."/>
            <person name="Daum C."/>
            <person name="Ezra D."/>
            <person name="Gonzalez J."/>
            <person name="Henrissat B."/>
            <person name="Kuo A."/>
            <person name="Liang C."/>
            <person name="Lipzen A."/>
            <person name="Lutzoni F."/>
            <person name="Magnuson J."/>
            <person name="Mondo S."/>
            <person name="Nolan M."/>
            <person name="Ohm R."/>
            <person name="Pangilinan J."/>
            <person name="Park H.-J."/>
            <person name="Ramirez L."/>
            <person name="Alfaro M."/>
            <person name="Sun H."/>
            <person name="Tritt A."/>
            <person name="Yoshinaga Y."/>
            <person name="Zwiers L.-H."/>
            <person name="Turgeon B."/>
            <person name="Goodwin S."/>
            <person name="Spatafora J."/>
            <person name="Crous P."/>
            <person name="Grigoriev I."/>
        </authorList>
    </citation>
    <scope>NUCLEOTIDE SEQUENCE</scope>
    <source>
        <strain evidence="2">CBS 113979</strain>
    </source>
</reference>